<feature type="region of interest" description="Disordered" evidence="1">
    <location>
        <begin position="160"/>
        <end position="179"/>
    </location>
</feature>
<sequence>MESQEVTPSTAGSSSVEDADMNQNKAGGSEVLLESDPPSDDQTTVTARRRTLERGKSVDPLAEEETAKESVGDKASLTKLETDLSGREKEDINAAKSSPSQSKEDISTSANNLGEQTVVDLEEVYVGNSSDCTEMTDRGREDTVRNGESSEVEDLVQMGGKLKSERQNEKSEPSEFVKNKKRLKKQLSVRFADDEDGPRSPSVSVTASAKSELTAQLRRKRHWVEQEQFEIISEMVYCACSIQIHMRLMPSHWIRKFSHTRHSIGTQLQGTGTVLHLLVNLFLILTVLLHQCDRYEEWIQ</sequence>
<evidence type="ECO:0000313" key="2">
    <source>
        <dbReference type="EMBL" id="PIK44647.1"/>
    </source>
</evidence>
<name>A0A2G8K9I4_STIJA</name>
<feature type="compositionally biased region" description="Polar residues" evidence="1">
    <location>
        <begin position="1"/>
        <end position="26"/>
    </location>
</feature>
<dbReference type="EMBL" id="MRZV01000764">
    <property type="protein sequence ID" value="PIK44647.1"/>
    <property type="molecule type" value="Genomic_DNA"/>
</dbReference>
<feature type="compositionally biased region" description="Basic and acidic residues" evidence="1">
    <location>
        <begin position="135"/>
        <end position="145"/>
    </location>
</feature>
<dbReference type="AlphaFoldDB" id="A0A2G8K9I4"/>
<feature type="compositionally biased region" description="Basic and acidic residues" evidence="1">
    <location>
        <begin position="162"/>
        <end position="178"/>
    </location>
</feature>
<organism evidence="2 3">
    <name type="scientific">Stichopus japonicus</name>
    <name type="common">Sea cucumber</name>
    <dbReference type="NCBI Taxonomy" id="307972"/>
    <lineage>
        <taxon>Eukaryota</taxon>
        <taxon>Metazoa</taxon>
        <taxon>Echinodermata</taxon>
        <taxon>Eleutherozoa</taxon>
        <taxon>Echinozoa</taxon>
        <taxon>Holothuroidea</taxon>
        <taxon>Aspidochirotacea</taxon>
        <taxon>Aspidochirotida</taxon>
        <taxon>Stichopodidae</taxon>
        <taxon>Apostichopus</taxon>
    </lineage>
</organism>
<accession>A0A2G8K9I4</accession>
<feature type="region of interest" description="Disordered" evidence="1">
    <location>
        <begin position="1"/>
        <end position="155"/>
    </location>
</feature>
<evidence type="ECO:0000313" key="3">
    <source>
        <dbReference type="Proteomes" id="UP000230750"/>
    </source>
</evidence>
<comment type="caution">
    <text evidence="2">The sequence shown here is derived from an EMBL/GenBank/DDBJ whole genome shotgun (WGS) entry which is preliminary data.</text>
</comment>
<reference evidence="2 3" key="1">
    <citation type="journal article" date="2017" name="PLoS Biol.">
        <title>The sea cucumber genome provides insights into morphological evolution and visceral regeneration.</title>
        <authorList>
            <person name="Zhang X."/>
            <person name="Sun L."/>
            <person name="Yuan J."/>
            <person name="Sun Y."/>
            <person name="Gao Y."/>
            <person name="Zhang L."/>
            <person name="Li S."/>
            <person name="Dai H."/>
            <person name="Hamel J.F."/>
            <person name="Liu C."/>
            <person name="Yu Y."/>
            <person name="Liu S."/>
            <person name="Lin W."/>
            <person name="Guo K."/>
            <person name="Jin S."/>
            <person name="Xu P."/>
            <person name="Storey K.B."/>
            <person name="Huan P."/>
            <person name="Zhang T."/>
            <person name="Zhou Y."/>
            <person name="Zhang J."/>
            <person name="Lin C."/>
            <person name="Li X."/>
            <person name="Xing L."/>
            <person name="Huo D."/>
            <person name="Sun M."/>
            <person name="Wang L."/>
            <person name="Mercier A."/>
            <person name="Li F."/>
            <person name="Yang H."/>
            <person name="Xiang J."/>
        </authorList>
    </citation>
    <scope>NUCLEOTIDE SEQUENCE [LARGE SCALE GENOMIC DNA]</scope>
    <source>
        <strain evidence="2">Shaxun</strain>
        <tissue evidence="2">Muscle</tissue>
    </source>
</reference>
<feature type="compositionally biased region" description="Polar residues" evidence="1">
    <location>
        <begin position="95"/>
        <end position="115"/>
    </location>
</feature>
<protein>
    <submittedName>
        <fullName evidence="2">Uncharacterized protein</fullName>
    </submittedName>
</protein>
<proteinExistence type="predicted"/>
<dbReference type="Proteomes" id="UP000230750">
    <property type="component" value="Unassembled WGS sequence"/>
</dbReference>
<keyword evidence="3" id="KW-1185">Reference proteome</keyword>
<feature type="compositionally biased region" description="Basic and acidic residues" evidence="1">
    <location>
        <begin position="80"/>
        <end position="93"/>
    </location>
</feature>
<evidence type="ECO:0000256" key="1">
    <source>
        <dbReference type="SAM" id="MobiDB-lite"/>
    </source>
</evidence>
<gene>
    <name evidence="2" type="ORF">BSL78_18506</name>
</gene>